<feature type="active site" description="Proton donor; for dehydratase activity" evidence="53">
    <location>
        <position position="5078"/>
    </location>
</feature>
<dbReference type="InterPro" id="IPR032821">
    <property type="entry name" value="PKS_assoc"/>
</dbReference>
<dbReference type="Pfam" id="PF08659">
    <property type="entry name" value="KR"/>
    <property type="match status" value="3"/>
</dbReference>
<keyword evidence="4" id="KW-0596">Phosphopantetheine</keyword>
<accession>A0ABW0EUZ3</accession>
<feature type="domain" description="Ketosynthase family 3 (KS3)" evidence="56">
    <location>
        <begin position="35"/>
        <end position="460"/>
    </location>
</feature>
<dbReference type="InterPro" id="IPR049551">
    <property type="entry name" value="PKS_DH_C"/>
</dbReference>
<feature type="domain" description="Ketosynthase family 3 (KS3)" evidence="56">
    <location>
        <begin position="4018"/>
        <end position="4441"/>
    </location>
</feature>
<evidence type="ECO:0000256" key="22">
    <source>
        <dbReference type="ARBA" id="ARBA00023442"/>
    </source>
</evidence>
<dbReference type="SUPFAM" id="SSF47336">
    <property type="entry name" value="ACP-like"/>
    <property type="match status" value="3"/>
</dbReference>
<evidence type="ECO:0000256" key="54">
    <source>
        <dbReference type="SAM" id="MobiDB-lite"/>
    </source>
</evidence>
<comment type="catalytic activity">
    <reaction evidence="39">
        <text>3-oxohexanoyl-[ACP] + NADPH + H(+) = (3R)-hydroxyhexanoyl-[ACP] + NADP(+)</text>
        <dbReference type="Rhea" id="RHEA:41824"/>
        <dbReference type="Rhea" id="RHEA-COMP:9629"/>
        <dbReference type="Rhea" id="RHEA-COMP:9630"/>
        <dbReference type="ChEBI" id="CHEBI:15378"/>
        <dbReference type="ChEBI" id="CHEBI:57783"/>
        <dbReference type="ChEBI" id="CHEBI:58349"/>
        <dbReference type="ChEBI" id="CHEBI:78456"/>
        <dbReference type="ChEBI" id="CHEBI:78457"/>
    </reaction>
    <physiologicalReaction direction="left-to-right" evidence="39">
        <dbReference type="Rhea" id="RHEA:41825"/>
    </physiologicalReaction>
</comment>
<keyword evidence="5" id="KW-0597">Phosphoprotein</keyword>
<comment type="catalytic activity">
    <reaction evidence="24">
        <text>hexanoyl-[ACP] + malonyl-[ACP] + H(+) = 3-oxooctanoyl-[ACP] + holo-[ACP] + CO2</text>
        <dbReference type="Rhea" id="RHEA:41836"/>
        <dbReference type="Rhea" id="RHEA-COMP:9623"/>
        <dbReference type="Rhea" id="RHEA-COMP:9632"/>
        <dbReference type="Rhea" id="RHEA-COMP:9633"/>
        <dbReference type="Rhea" id="RHEA-COMP:9685"/>
        <dbReference type="ChEBI" id="CHEBI:15378"/>
        <dbReference type="ChEBI" id="CHEBI:16526"/>
        <dbReference type="ChEBI" id="CHEBI:64479"/>
        <dbReference type="ChEBI" id="CHEBI:78449"/>
        <dbReference type="ChEBI" id="CHEBI:78459"/>
        <dbReference type="ChEBI" id="CHEBI:78460"/>
    </reaction>
    <physiologicalReaction direction="left-to-right" evidence="24">
        <dbReference type="Rhea" id="RHEA:41837"/>
    </physiologicalReaction>
</comment>
<dbReference type="Pfam" id="PF08990">
    <property type="entry name" value="Docking"/>
    <property type="match status" value="1"/>
</dbReference>
<evidence type="ECO:0000256" key="15">
    <source>
        <dbReference type="ARBA" id="ARBA00023373"/>
    </source>
</evidence>
<comment type="catalytic activity">
    <reaction evidence="32">
        <text>3-oxobutanoyl-[ACP] + NADPH + H(+) = (3R)-hydroxybutanoyl-[ACP] + NADP(+)</text>
        <dbReference type="Rhea" id="RHEA:41804"/>
        <dbReference type="Rhea" id="RHEA-COMP:9625"/>
        <dbReference type="Rhea" id="RHEA-COMP:9626"/>
        <dbReference type="ChEBI" id="CHEBI:15378"/>
        <dbReference type="ChEBI" id="CHEBI:57783"/>
        <dbReference type="ChEBI" id="CHEBI:58349"/>
        <dbReference type="ChEBI" id="CHEBI:78450"/>
        <dbReference type="ChEBI" id="CHEBI:78451"/>
    </reaction>
    <physiologicalReaction direction="left-to-right" evidence="32">
        <dbReference type="Rhea" id="RHEA:41805"/>
    </physiologicalReaction>
</comment>
<dbReference type="Gene3D" id="3.90.180.10">
    <property type="entry name" value="Medium-chain alcohol dehydrogenases, catalytic domain"/>
    <property type="match status" value="3"/>
</dbReference>
<evidence type="ECO:0000256" key="53">
    <source>
        <dbReference type="PROSITE-ProRule" id="PRU01363"/>
    </source>
</evidence>
<dbReference type="InterPro" id="IPR036736">
    <property type="entry name" value="ACP-like_sf"/>
</dbReference>
<dbReference type="SUPFAM" id="SSF51735">
    <property type="entry name" value="NAD(P)-binding Rossmann-fold domains"/>
    <property type="match status" value="9"/>
</dbReference>
<dbReference type="SMART" id="SM00824">
    <property type="entry name" value="PKS_TE"/>
    <property type="match status" value="1"/>
</dbReference>
<keyword evidence="7" id="KW-0702">S-nitrosylation</keyword>
<feature type="region of interest" description="C-terminal hotdog fold" evidence="53">
    <location>
        <begin position="3021"/>
        <end position="3162"/>
    </location>
</feature>
<feature type="region of interest" description="N-terminal hotdog fold" evidence="53">
    <location>
        <begin position="913"/>
        <end position="1035"/>
    </location>
</feature>
<evidence type="ECO:0000256" key="44">
    <source>
        <dbReference type="ARBA" id="ARBA00049019"/>
    </source>
</evidence>
<dbReference type="SMART" id="SM00827">
    <property type="entry name" value="PKS_AT"/>
    <property type="match status" value="4"/>
</dbReference>
<dbReference type="InterPro" id="IPR029058">
    <property type="entry name" value="AB_hydrolase_fold"/>
</dbReference>
<dbReference type="InterPro" id="IPR009081">
    <property type="entry name" value="PP-bd_ACP"/>
</dbReference>
<comment type="catalytic activity">
    <reaction evidence="20">
        <text>(3R)-hydroxyhexadecanoyl-[ACP] = (2E)-hexadecenoyl-[ACP] + H2O</text>
        <dbReference type="Rhea" id="RHEA:41908"/>
        <dbReference type="Rhea" id="RHEA-COMP:9650"/>
        <dbReference type="Rhea" id="RHEA-COMP:9651"/>
        <dbReference type="ChEBI" id="CHEBI:15377"/>
        <dbReference type="ChEBI" id="CHEBI:78480"/>
        <dbReference type="ChEBI" id="CHEBI:78481"/>
    </reaction>
    <physiologicalReaction direction="left-to-right" evidence="20">
        <dbReference type="Rhea" id="RHEA:41909"/>
    </physiologicalReaction>
</comment>
<evidence type="ECO:0000256" key="13">
    <source>
        <dbReference type="ARBA" id="ARBA00023332"/>
    </source>
</evidence>
<evidence type="ECO:0000256" key="14">
    <source>
        <dbReference type="ARBA" id="ARBA00023351"/>
    </source>
</evidence>
<evidence type="ECO:0000256" key="41">
    <source>
        <dbReference type="ARBA" id="ARBA00048691"/>
    </source>
</evidence>
<feature type="region of interest" description="N-terminal hotdog fold" evidence="53">
    <location>
        <begin position="4892"/>
        <end position="5011"/>
    </location>
</feature>
<comment type="catalytic activity">
    <reaction evidence="41">
        <text>holo-[ACP] + acetyl-CoA = acetyl-[ACP] + CoA</text>
        <dbReference type="Rhea" id="RHEA:41788"/>
        <dbReference type="Rhea" id="RHEA-COMP:9621"/>
        <dbReference type="Rhea" id="RHEA-COMP:9685"/>
        <dbReference type="ChEBI" id="CHEBI:57287"/>
        <dbReference type="ChEBI" id="CHEBI:57288"/>
        <dbReference type="ChEBI" id="CHEBI:64479"/>
        <dbReference type="ChEBI" id="CHEBI:78446"/>
        <dbReference type="EC" id="2.3.1.38"/>
    </reaction>
    <physiologicalReaction direction="left-to-right" evidence="41">
        <dbReference type="Rhea" id="RHEA:41789"/>
    </physiologicalReaction>
</comment>
<feature type="active site" description="Proton donor; for dehydratase activity" evidence="53">
    <location>
        <position position="3080"/>
    </location>
</feature>
<dbReference type="SMART" id="SM00826">
    <property type="entry name" value="PKS_DH"/>
    <property type="match status" value="3"/>
</dbReference>
<evidence type="ECO:0000256" key="19">
    <source>
        <dbReference type="ARBA" id="ARBA00023399"/>
    </source>
</evidence>
<dbReference type="InterPro" id="IPR015083">
    <property type="entry name" value="NorB/c/GfsB-D-like_docking"/>
</dbReference>
<evidence type="ECO:0000256" key="28">
    <source>
        <dbReference type="ARBA" id="ARBA00047500"/>
    </source>
</evidence>
<comment type="pathway">
    <text evidence="2">Antibiotic biosynthesis.</text>
</comment>
<dbReference type="Pfam" id="PF16197">
    <property type="entry name" value="KAsynt_C_assoc"/>
    <property type="match status" value="4"/>
</dbReference>
<evidence type="ECO:0000256" key="51">
    <source>
        <dbReference type="ARBA" id="ARBA00049521"/>
    </source>
</evidence>
<dbReference type="Pfam" id="PF00698">
    <property type="entry name" value="Acyl_transf_1"/>
    <property type="match status" value="4"/>
</dbReference>
<keyword evidence="6" id="KW-0808">Transferase</keyword>
<comment type="cofactor">
    <cofactor evidence="1">
        <name>pantetheine 4'-phosphate</name>
        <dbReference type="ChEBI" id="CHEBI:47942"/>
    </cofactor>
</comment>
<comment type="catalytic activity">
    <reaction evidence="37">
        <text>(2E)-octenoyl-[ACP] + NADPH + H(+) = octanoyl-[ACP] + NADP(+)</text>
        <dbReference type="Rhea" id="RHEA:41848"/>
        <dbReference type="Rhea" id="RHEA-COMP:9635"/>
        <dbReference type="Rhea" id="RHEA-COMP:9636"/>
        <dbReference type="ChEBI" id="CHEBI:15378"/>
        <dbReference type="ChEBI" id="CHEBI:57783"/>
        <dbReference type="ChEBI" id="CHEBI:58349"/>
        <dbReference type="ChEBI" id="CHEBI:78462"/>
        <dbReference type="ChEBI" id="CHEBI:78463"/>
    </reaction>
    <physiologicalReaction direction="left-to-right" evidence="37">
        <dbReference type="Rhea" id="RHEA:41849"/>
    </physiologicalReaction>
</comment>
<comment type="catalytic activity">
    <reaction evidence="13">
        <text>(3R)-hydroxyoctanoyl-[ACP] = (2E)-octenoyl-[ACP] + H2O</text>
        <dbReference type="Rhea" id="RHEA:41844"/>
        <dbReference type="Rhea" id="RHEA-COMP:9634"/>
        <dbReference type="Rhea" id="RHEA-COMP:9635"/>
        <dbReference type="ChEBI" id="CHEBI:15377"/>
        <dbReference type="ChEBI" id="CHEBI:78461"/>
        <dbReference type="ChEBI" id="CHEBI:78462"/>
    </reaction>
    <physiologicalReaction direction="left-to-right" evidence="13">
        <dbReference type="Rhea" id="RHEA:41845"/>
    </physiologicalReaction>
</comment>
<protein>
    <submittedName>
        <fullName evidence="58">SDR family NAD(P)-dependent oxidoreductase</fullName>
    </submittedName>
</protein>
<feature type="domain" description="Ketosynthase family 3 (KS3)" evidence="56">
    <location>
        <begin position="5982"/>
        <end position="6405"/>
    </location>
</feature>
<evidence type="ECO:0000256" key="40">
    <source>
        <dbReference type="ARBA" id="ARBA00048650"/>
    </source>
</evidence>
<comment type="catalytic activity">
    <reaction evidence="29">
        <text>dodecanoyl-[ACP] + malonyl-[ACP] + H(+) = 3-oxotetradecanoyl-[ACP] + holo-[ACP] + CO2</text>
        <dbReference type="Rhea" id="RHEA:41884"/>
        <dbReference type="Rhea" id="RHEA-COMP:9623"/>
        <dbReference type="Rhea" id="RHEA-COMP:9644"/>
        <dbReference type="Rhea" id="RHEA-COMP:9645"/>
        <dbReference type="Rhea" id="RHEA-COMP:9685"/>
        <dbReference type="ChEBI" id="CHEBI:15378"/>
        <dbReference type="ChEBI" id="CHEBI:16526"/>
        <dbReference type="ChEBI" id="CHEBI:64479"/>
        <dbReference type="ChEBI" id="CHEBI:65264"/>
        <dbReference type="ChEBI" id="CHEBI:78449"/>
        <dbReference type="ChEBI" id="CHEBI:78473"/>
    </reaction>
    <physiologicalReaction direction="left-to-right" evidence="29">
        <dbReference type="Rhea" id="RHEA:41885"/>
    </physiologicalReaction>
</comment>
<proteinExistence type="predicted"/>
<evidence type="ECO:0000256" key="6">
    <source>
        <dbReference type="ARBA" id="ARBA00022679"/>
    </source>
</evidence>
<evidence type="ECO:0000256" key="17">
    <source>
        <dbReference type="ARBA" id="ARBA00023394"/>
    </source>
</evidence>
<dbReference type="SUPFAM" id="SSF52151">
    <property type="entry name" value="FabD/lysophospholipase-like"/>
    <property type="match status" value="4"/>
</dbReference>
<dbReference type="Pfam" id="PF08240">
    <property type="entry name" value="ADH_N"/>
    <property type="match status" value="3"/>
</dbReference>
<dbReference type="Pfam" id="PF00550">
    <property type="entry name" value="PP-binding"/>
    <property type="match status" value="4"/>
</dbReference>
<dbReference type="Gene3D" id="3.40.50.720">
    <property type="entry name" value="NAD(P)-binding Rossmann-like Domain"/>
    <property type="match status" value="7"/>
</dbReference>
<dbReference type="InterPro" id="IPR020843">
    <property type="entry name" value="ER"/>
</dbReference>
<evidence type="ECO:0000256" key="37">
    <source>
        <dbReference type="ARBA" id="ARBA00048420"/>
    </source>
</evidence>
<evidence type="ECO:0000256" key="1">
    <source>
        <dbReference type="ARBA" id="ARBA00001957"/>
    </source>
</evidence>
<dbReference type="InterPro" id="IPR001031">
    <property type="entry name" value="Thioesterase"/>
</dbReference>
<dbReference type="SUPFAM" id="SSF55048">
    <property type="entry name" value="Probable ACP-binding domain of malonyl-CoA ACP transacylase"/>
    <property type="match status" value="4"/>
</dbReference>
<feature type="region of interest" description="C-terminal hotdog fold" evidence="53">
    <location>
        <begin position="1046"/>
        <end position="1180"/>
    </location>
</feature>
<comment type="catalytic activity">
    <reaction evidence="30">
        <text>(2E)-hexadecenoyl-[ACP] + NADPH + H(+) = hexadecanoyl-[ACP] + NADP(+)</text>
        <dbReference type="Rhea" id="RHEA:41912"/>
        <dbReference type="Rhea" id="RHEA-COMP:9651"/>
        <dbReference type="Rhea" id="RHEA-COMP:9652"/>
        <dbReference type="ChEBI" id="CHEBI:15378"/>
        <dbReference type="ChEBI" id="CHEBI:57783"/>
        <dbReference type="ChEBI" id="CHEBI:58349"/>
        <dbReference type="ChEBI" id="CHEBI:78481"/>
        <dbReference type="ChEBI" id="CHEBI:78483"/>
    </reaction>
    <physiologicalReaction direction="left-to-right" evidence="30">
        <dbReference type="Rhea" id="RHEA:41913"/>
    </physiologicalReaction>
</comment>
<dbReference type="SMART" id="SM00823">
    <property type="entry name" value="PKS_PP"/>
    <property type="match status" value="4"/>
</dbReference>
<evidence type="ECO:0000256" key="3">
    <source>
        <dbReference type="ARBA" id="ARBA00005189"/>
    </source>
</evidence>
<name>A0ABW0EUZ3_9PSEU</name>
<dbReference type="Gene3D" id="3.10.129.110">
    <property type="entry name" value="Polyketide synthase dehydratase"/>
    <property type="match status" value="3"/>
</dbReference>
<dbReference type="Gene3D" id="3.40.50.1820">
    <property type="entry name" value="alpha/beta hydrolase"/>
    <property type="match status" value="1"/>
</dbReference>
<comment type="catalytic activity">
    <reaction evidence="28">
        <text>(2E)-butenoyl-[ACP] + NADPH + H(+) = butanoyl-[ACP] + NADP(+)</text>
        <dbReference type="Rhea" id="RHEA:41812"/>
        <dbReference type="Rhea" id="RHEA-COMP:9627"/>
        <dbReference type="Rhea" id="RHEA-COMP:9628"/>
        <dbReference type="ChEBI" id="CHEBI:15378"/>
        <dbReference type="ChEBI" id="CHEBI:57783"/>
        <dbReference type="ChEBI" id="CHEBI:58349"/>
        <dbReference type="ChEBI" id="CHEBI:78453"/>
        <dbReference type="ChEBI" id="CHEBI:78454"/>
    </reaction>
    <physiologicalReaction direction="left-to-right" evidence="28">
        <dbReference type="Rhea" id="RHEA:41813"/>
    </physiologicalReaction>
</comment>
<evidence type="ECO:0000256" key="30">
    <source>
        <dbReference type="ARBA" id="ARBA00047810"/>
    </source>
</evidence>
<evidence type="ECO:0000313" key="58">
    <source>
        <dbReference type="EMBL" id="MFC5289949.1"/>
    </source>
</evidence>
<comment type="catalytic activity">
    <reaction evidence="51">
        <text>(2E)-decenoyl-[ACP] + NADPH + H(+) = decanoyl-[ACP] + NADP(+)</text>
        <dbReference type="Rhea" id="RHEA:41864"/>
        <dbReference type="Rhea" id="RHEA-COMP:9639"/>
        <dbReference type="Rhea" id="RHEA-COMP:9640"/>
        <dbReference type="ChEBI" id="CHEBI:15378"/>
        <dbReference type="ChEBI" id="CHEBI:57783"/>
        <dbReference type="ChEBI" id="CHEBI:58349"/>
        <dbReference type="ChEBI" id="CHEBI:78467"/>
        <dbReference type="ChEBI" id="CHEBI:78468"/>
    </reaction>
    <physiologicalReaction direction="left-to-right" evidence="51">
        <dbReference type="Rhea" id="RHEA:41865"/>
    </physiologicalReaction>
</comment>
<evidence type="ECO:0000256" key="43">
    <source>
        <dbReference type="ARBA" id="ARBA00048935"/>
    </source>
</evidence>
<dbReference type="SMART" id="SM00825">
    <property type="entry name" value="PKS_KS"/>
    <property type="match status" value="4"/>
</dbReference>
<dbReference type="InterPro" id="IPR013154">
    <property type="entry name" value="ADH-like_N"/>
</dbReference>
<comment type="function">
    <text evidence="22">Fatty acid synthetase is a multifunctional enzyme that catalyzes the de novo biosynthesis of long-chain saturated fatty acids starting from acetyl-CoA and malonyl-CoA in the presence of NADPH. This multifunctional protein contains 7 catalytic activities and a site for the binding of the prosthetic group 4'-phosphopantetheine of the acyl carrier protein ([ACP]) domain.</text>
</comment>
<dbReference type="PROSITE" id="PS01090">
    <property type="entry name" value="TATD_2"/>
    <property type="match status" value="1"/>
</dbReference>
<evidence type="ECO:0000256" key="12">
    <source>
        <dbReference type="ARBA" id="ARBA00023315"/>
    </source>
</evidence>
<evidence type="ECO:0000256" key="9">
    <source>
        <dbReference type="ARBA" id="ARBA00023194"/>
    </source>
</evidence>
<comment type="catalytic activity">
    <reaction evidence="33">
        <text>acetyl-[ACP] + malonyl-[ACP] + H(+) = 3-oxobutanoyl-[ACP] + holo-[ACP] + CO2</text>
        <dbReference type="Rhea" id="RHEA:41800"/>
        <dbReference type="Rhea" id="RHEA-COMP:9621"/>
        <dbReference type="Rhea" id="RHEA-COMP:9623"/>
        <dbReference type="Rhea" id="RHEA-COMP:9625"/>
        <dbReference type="Rhea" id="RHEA-COMP:9685"/>
        <dbReference type="ChEBI" id="CHEBI:15378"/>
        <dbReference type="ChEBI" id="CHEBI:16526"/>
        <dbReference type="ChEBI" id="CHEBI:64479"/>
        <dbReference type="ChEBI" id="CHEBI:78446"/>
        <dbReference type="ChEBI" id="CHEBI:78449"/>
        <dbReference type="ChEBI" id="CHEBI:78450"/>
    </reaction>
    <physiologicalReaction direction="left-to-right" evidence="33">
        <dbReference type="Rhea" id="RHEA:41801"/>
    </physiologicalReaction>
</comment>
<comment type="catalytic activity">
    <reaction evidence="21">
        <text>(3R)-hydroxybutanoyl-[ACP] = (2E)-butenoyl-[ACP] + H2O</text>
        <dbReference type="Rhea" id="RHEA:41808"/>
        <dbReference type="Rhea" id="RHEA-COMP:9626"/>
        <dbReference type="Rhea" id="RHEA-COMP:9627"/>
        <dbReference type="ChEBI" id="CHEBI:15377"/>
        <dbReference type="ChEBI" id="CHEBI:78451"/>
        <dbReference type="ChEBI" id="CHEBI:78453"/>
    </reaction>
    <physiologicalReaction direction="left-to-right" evidence="21">
        <dbReference type="Rhea" id="RHEA:41809"/>
    </physiologicalReaction>
</comment>
<feature type="domain" description="PKS/mFAS DH" evidence="57">
    <location>
        <begin position="913"/>
        <end position="1180"/>
    </location>
</feature>
<dbReference type="InterPro" id="IPR016039">
    <property type="entry name" value="Thiolase-like"/>
</dbReference>
<dbReference type="InterPro" id="IPR020841">
    <property type="entry name" value="PKS_Beta-ketoAc_synthase_dom"/>
</dbReference>
<evidence type="ECO:0000256" key="33">
    <source>
        <dbReference type="ARBA" id="ARBA00047961"/>
    </source>
</evidence>
<comment type="catalytic activity">
    <reaction evidence="18">
        <text>(3R)-hydroxytetradecanoyl-[ACP] = (2E)-tetradecenoyl-[ACP] + H2O</text>
        <dbReference type="Rhea" id="RHEA:41892"/>
        <dbReference type="Rhea" id="RHEA-COMP:9646"/>
        <dbReference type="Rhea" id="RHEA-COMP:9647"/>
        <dbReference type="ChEBI" id="CHEBI:15377"/>
        <dbReference type="ChEBI" id="CHEBI:78474"/>
        <dbReference type="ChEBI" id="CHEBI:78475"/>
    </reaction>
    <physiologicalReaction direction="left-to-right" evidence="18">
        <dbReference type="Rhea" id="RHEA:41893"/>
    </physiologicalReaction>
</comment>
<comment type="catalytic activity">
    <reaction evidence="31">
        <text>(2E)-hexenoyl-[ACP] + NADPH + H(+) = hexanoyl-[ACP] + NADP(+)</text>
        <dbReference type="Rhea" id="RHEA:41832"/>
        <dbReference type="Rhea" id="RHEA-COMP:9631"/>
        <dbReference type="Rhea" id="RHEA-COMP:9632"/>
        <dbReference type="ChEBI" id="CHEBI:15378"/>
        <dbReference type="ChEBI" id="CHEBI:57783"/>
        <dbReference type="ChEBI" id="CHEBI:58349"/>
        <dbReference type="ChEBI" id="CHEBI:78458"/>
        <dbReference type="ChEBI" id="CHEBI:78459"/>
    </reaction>
    <physiologicalReaction direction="left-to-right" evidence="31">
        <dbReference type="Rhea" id="RHEA:41833"/>
    </physiologicalReaction>
</comment>
<evidence type="ECO:0000256" key="46">
    <source>
        <dbReference type="ARBA" id="ARBA00049171"/>
    </source>
</evidence>
<comment type="catalytic activity">
    <reaction evidence="40">
        <text>a 2,3-saturated acyl-[ACP] + NADP(+) = a (2E)-enoyl-[ACP] + NADPH + H(+)</text>
        <dbReference type="Rhea" id="RHEA:22564"/>
        <dbReference type="Rhea" id="RHEA-COMP:9925"/>
        <dbReference type="Rhea" id="RHEA-COMP:9926"/>
        <dbReference type="ChEBI" id="CHEBI:15378"/>
        <dbReference type="ChEBI" id="CHEBI:57783"/>
        <dbReference type="ChEBI" id="CHEBI:58349"/>
        <dbReference type="ChEBI" id="CHEBI:78784"/>
        <dbReference type="ChEBI" id="CHEBI:78785"/>
        <dbReference type="EC" id="1.3.1.39"/>
    </reaction>
    <physiologicalReaction direction="right-to-left" evidence="40">
        <dbReference type="Rhea" id="RHEA:22566"/>
    </physiologicalReaction>
</comment>
<dbReference type="InterPro" id="IPR016036">
    <property type="entry name" value="Malonyl_transacylase_ACP-bd"/>
</dbReference>
<feature type="domain" description="Carrier" evidence="55">
    <location>
        <begin position="5890"/>
        <end position="5965"/>
    </location>
</feature>
<comment type="catalytic activity">
    <reaction evidence="45">
        <text>decanoyl-[ACP] + malonyl-[ACP] + H(+) = 3-oxododecanoyl-[ACP] + holo-[ACP] + CO2</text>
        <dbReference type="Rhea" id="RHEA:41868"/>
        <dbReference type="Rhea" id="RHEA-COMP:9623"/>
        <dbReference type="Rhea" id="RHEA-COMP:9640"/>
        <dbReference type="Rhea" id="RHEA-COMP:9641"/>
        <dbReference type="Rhea" id="RHEA-COMP:9685"/>
        <dbReference type="ChEBI" id="CHEBI:15378"/>
        <dbReference type="ChEBI" id="CHEBI:16526"/>
        <dbReference type="ChEBI" id="CHEBI:64479"/>
        <dbReference type="ChEBI" id="CHEBI:78449"/>
        <dbReference type="ChEBI" id="CHEBI:78468"/>
        <dbReference type="ChEBI" id="CHEBI:78469"/>
    </reaction>
    <physiologicalReaction direction="left-to-right" evidence="45">
        <dbReference type="Rhea" id="RHEA:41869"/>
    </physiologicalReaction>
</comment>
<dbReference type="PROSITE" id="PS00606">
    <property type="entry name" value="KS3_1"/>
    <property type="match status" value="4"/>
</dbReference>
<feature type="active site" description="Proton acceptor; for dehydratase activity" evidence="53">
    <location>
        <position position="4923"/>
    </location>
</feature>
<comment type="catalytic activity">
    <reaction evidence="47">
        <text>3-oxododecanoyl-[ACP] + NADPH + H(+) = (3R)-hydroxydodecanoyl-[ACP] + NADP(+)</text>
        <dbReference type="Rhea" id="RHEA:41872"/>
        <dbReference type="Rhea" id="RHEA-COMP:9641"/>
        <dbReference type="Rhea" id="RHEA-COMP:9642"/>
        <dbReference type="ChEBI" id="CHEBI:15378"/>
        <dbReference type="ChEBI" id="CHEBI:57783"/>
        <dbReference type="ChEBI" id="CHEBI:58349"/>
        <dbReference type="ChEBI" id="CHEBI:78469"/>
        <dbReference type="ChEBI" id="CHEBI:78470"/>
    </reaction>
    <physiologicalReaction direction="left-to-right" evidence="47">
        <dbReference type="Rhea" id="RHEA:41873"/>
    </physiologicalReaction>
</comment>
<feature type="active site" description="Proton acceptor; for dehydratase activity" evidence="53">
    <location>
        <position position="2919"/>
    </location>
</feature>
<comment type="catalytic activity">
    <reaction evidence="26">
        <text>3-oxodecanoyl-[ACP] + NADPH + H(+) = (3R)-hydroxydecanoyl-[ACP] + NADP(+)</text>
        <dbReference type="Rhea" id="RHEA:41856"/>
        <dbReference type="Rhea" id="RHEA-COMP:9637"/>
        <dbReference type="Rhea" id="RHEA-COMP:9638"/>
        <dbReference type="ChEBI" id="CHEBI:15378"/>
        <dbReference type="ChEBI" id="CHEBI:57783"/>
        <dbReference type="ChEBI" id="CHEBI:58349"/>
        <dbReference type="ChEBI" id="CHEBI:78464"/>
        <dbReference type="ChEBI" id="CHEBI:78466"/>
    </reaction>
    <physiologicalReaction direction="left-to-right" evidence="26">
        <dbReference type="Rhea" id="RHEA:41857"/>
    </physiologicalReaction>
</comment>
<feature type="active site" description="Proton donor; for dehydratase activity" evidence="53">
    <location>
        <position position="1104"/>
    </location>
</feature>
<dbReference type="PROSITE" id="PS50075">
    <property type="entry name" value="CARRIER"/>
    <property type="match status" value="4"/>
</dbReference>
<comment type="catalytic activity">
    <reaction evidence="15">
        <text>(3R)-hydroxyhexanoyl-[ACP] = (2E)-hexenoyl-[ACP] + H2O</text>
        <dbReference type="Rhea" id="RHEA:41828"/>
        <dbReference type="Rhea" id="RHEA-COMP:9630"/>
        <dbReference type="Rhea" id="RHEA-COMP:9631"/>
        <dbReference type="ChEBI" id="CHEBI:15377"/>
        <dbReference type="ChEBI" id="CHEBI:78457"/>
        <dbReference type="ChEBI" id="CHEBI:78458"/>
    </reaction>
    <physiologicalReaction direction="left-to-right" evidence="15">
        <dbReference type="Rhea" id="RHEA:41829"/>
    </physiologicalReaction>
</comment>
<comment type="catalytic activity">
    <reaction evidence="49">
        <text>3-oxooctanoyl-[ACP] + NADPH + H(+) = (3R)-hydroxyoctanoyl-[ACP] + NADP(+)</text>
        <dbReference type="Rhea" id="RHEA:41840"/>
        <dbReference type="Rhea" id="RHEA-COMP:9633"/>
        <dbReference type="Rhea" id="RHEA-COMP:9634"/>
        <dbReference type="ChEBI" id="CHEBI:15378"/>
        <dbReference type="ChEBI" id="CHEBI:57783"/>
        <dbReference type="ChEBI" id="CHEBI:58349"/>
        <dbReference type="ChEBI" id="CHEBI:78460"/>
        <dbReference type="ChEBI" id="CHEBI:78461"/>
    </reaction>
    <physiologicalReaction direction="left-to-right" evidence="49">
        <dbReference type="Rhea" id="RHEA:41841"/>
    </physiologicalReaction>
</comment>
<comment type="catalytic activity">
    <reaction evidence="35">
        <text>(2E)-dodecenoyl-[ACP] + NADPH + H(+) = dodecanoyl-[ACP] + NADP(+)</text>
        <dbReference type="Rhea" id="RHEA:41880"/>
        <dbReference type="Rhea" id="RHEA-COMP:9643"/>
        <dbReference type="Rhea" id="RHEA-COMP:9644"/>
        <dbReference type="ChEBI" id="CHEBI:15378"/>
        <dbReference type="ChEBI" id="CHEBI:57783"/>
        <dbReference type="ChEBI" id="CHEBI:58349"/>
        <dbReference type="ChEBI" id="CHEBI:65264"/>
        <dbReference type="ChEBI" id="CHEBI:78472"/>
    </reaction>
    <physiologicalReaction direction="left-to-right" evidence="35">
        <dbReference type="Rhea" id="RHEA:41881"/>
    </physiologicalReaction>
</comment>
<evidence type="ECO:0000256" key="26">
    <source>
        <dbReference type="ARBA" id="ARBA00047440"/>
    </source>
</evidence>
<reference evidence="59" key="1">
    <citation type="journal article" date="2019" name="Int. J. Syst. Evol. Microbiol.">
        <title>The Global Catalogue of Microorganisms (GCM) 10K type strain sequencing project: providing services to taxonomists for standard genome sequencing and annotation.</title>
        <authorList>
            <consortium name="The Broad Institute Genomics Platform"/>
            <consortium name="The Broad Institute Genome Sequencing Center for Infectious Disease"/>
            <person name="Wu L."/>
            <person name="Ma J."/>
        </authorList>
    </citation>
    <scope>NUCLEOTIDE SEQUENCE [LARGE SCALE GENOMIC DNA]</scope>
    <source>
        <strain evidence="59">CCUG 59778</strain>
    </source>
</reference>
<evidence type="ECO:0000256" key="48">
    <source>
        <dbReference type="ARBA" id="ARBA00049414"/>
    </source>
</evidence>
<dbReference type="EMBL" id="JBHSKF010000013">
    <property type="protein sequence ID" value="MFC5289949.1"/>
    <property type="molecule type" value="Genomic_DNA"/>
</dbReference>
<evidence type="ECO:0000256" key="24">
    <source>
        <dbReference type="ARBA" id="ARBA00047394"/>
    </source>
</evidence>
<comment type="pathway">
    <text evidence="3">Lipid metabolism.</text>
</comment>
<evidence type="ECO:0000256" key="47">
    <source>
        <dbReference type="ARBA" id="ARBA00049263"/>
    </source>
</evidence>
<dbReference type="InterPro" id="IPR036291">
    <property type="entry name" value="NAD(P)-bd_dom_sf"/>
</dbReference>
<dbReference type="Pfam" id="PF00975">
    <property type="entry name" value="Thioesterase"/>
    <property type="match status" value="1"/>
</dbReference>
<comment type="catalytic activity">
    <reaction evidence="42">
        <text>hexadecanoyl-[ACP] + H2O = hexadecanoate + holo-[ACP] + H(+)</text>
        <dbReference type="Rhea" id="RHEA:41932"/>
        <dbReference type="Rhea" id="RHEA-COMP:9652"/>
        <dbReference type="Rhea" id="RHEA-COMP:9685"/>
        <dbReference type="ChEBI" id="CHEBI:7896"/>
        <dbReference type="ChEBI" id="CHEBI:15377"/>
        <dbReference type="ChEBI" id="CHEBI:15378"/>
        <dbReference type="ChEBI" id="CHEBI:64479"/>
        <dbReference type="ChEBI" id="CHEBI:78483"/>
        <dbReference type="EC" id="3.1.2.14"/>
    </reaction>
    <physiologicalReaction direction="left-to-right" evidence="42">
        <dbReference type="Rhea" id="RHEA:41933"/>
    </physiologicalReaction>
</comment>
<dbReference type="SMART" id="SM00822">
    <property type="entry name" value="PKS_KR"/>
    <property type="match status" value="3"/>
</dbReference>
<dbReference type="InterPro" id="IPR014030">
    <property type="entry name" value="Ketoacyl_synth_N"/>
</dbReference>
<feature type="domain" description="Carrier" evidence="55">
    <location>
        <begin position="1930"/>
        <end position="2005"/>
    </location>
</feature>
<evidence type="ECO:0000256" key="49">
    <source>
        <dbReference type="ARBA" id="ARBA00049422"/>
    </source>
</evidence>
<evidence type="ECO:0000256" key="10">
    <source>
        <dbReference type="ARBA" id="ARBA00023239"/>
    </source>
</evidence>
<evidence type="ECO:0000256" key="21">
    <source>
        <dbReference type="ARBA" id="ARBA00023402"/>
    </source>
</evidence>
<dbReference type="CDD" id="cd08956">
    <property type="entry name" value="KR_3_FAS_SDR_x"/>
    <property type="match status" value="3"/>
</dbReference>
<dbReference type="Gene3D" id="3.40.50.11460">
    <property type="match status" value="1"/>
</dbReference>
<evidence type="ECO:0000256" key="45">
    <source>
        <dbReference type="ARBA" id="ARBA00049109"/>
    </source>
</evidence>
<evidence type="ECO:0000256" key="36">
    <source>
        <dbReference type="ARBA" id="ARBA00048289"/>
    </source>
</evidence>
<evidence type="ECO:0000256" key="39">
    <source>
        <dbReference type="ARBA" id="ARBA00048571"/>
    </source>
</evidence>
<evidence type="ECO:0000256" key="25">
    <source>
        <dbReference type="ARBA" id="ARBA00047400"/>
    </source>
</evidence>
<evidence type="ECO:0000256" key="31">
    <source>
        <dbReference type="ARBA" id="ARBA00047897"/>
    </source>
</evidence>
<evidence type="ECO:0000256" key="29">
    <source>
        <dbReference type="ARBA" id="ARBA00047578"/>
    </source>
</evidence>
<keyword evidence="59" id="KW-1185">Reference proteome</keyword>
<comment type="catalytic activity">
    <reaction evidence="19">
        <text>(3R)-hydroxyoctadecanoyl-[ACP] = (2E)-octadecenoyl-[ACP] + H2O</text>
        <dbReference type="Rhea" id="RHEA:41924"/>
        <dbReference type="Rhea" id="RHEA-COMP:9654"/>
        <dbReference type="Rhea" id="RHEA-COMP:9655"/>
        <dbReference type="ChEBI" id="CHEBI:15377"/>
        <dbReference type="ChEBI" id="CHEBI:78488"/>
        <dbReference type="ChEBI" id="CHEBI:78489"/>
    </reaction>
    <physiologicalReaction direction="left-to-right" evidence="19">
        <dbReference type="Rhea" id="RHEA:41925"/>
    </physiologicalReaction>
</comment>
<evidence type="ECO:0000259" key="55">
    <source>
        <dbReference type="PROSITE" id="PS50075"/>
    </source>
</evidence>
<dbReference type="Pfam" id="PF21089">
    <property type="entry name" value="PKS_DH_N"/>
    <property type="match status" value="3"/>
</dbReference>
<evidence type="ECO:0000256" key="16">
    <source>
        <dbReference type="ARBA" id="ARBA00023388"/>
    </source>
</evidence>
<feature type="domain" description="PKS/mFAS DH" evidence="57">
    <location>
        <begin position="4892"/>
        <end position="5154"/>
    </location>
</feature>
<dbReference type="InterPro" id="IPR006162">
    <property type="entry name" value="Ppantetheine_attach_site"/>
</dbReference>
<evidence type="ECO:0000256" key="2">
    <source>
        <dbReference type="ARBA" id="ARBA00004792"/>
    </source>
</evidence>
<comment type="catalytic activity">
    <reaction evidence="52">
        <text>octanoyl-[ACP] + malonyl-[ACP] + H(+) = 3-oxodecanoyl-[ACP] + holo-[ACP] + CO2</text>
        <dbReference type="Rhea" id="RHEA:41852"/>
        <dbReference type="Rhea" id="RHEA-COMP:9623"/>
        <dbReference type="Rhea" id="RHEA-COMP:9636"/>
        <dbReference type="Rhea" id="RHEA-COMP:9637"/>
        <dbReference type="Rhea" id="RHEA-COMP:9685"/>
        <dbReference type="ChEBI" id="CHEBI:15378"/>
        <dbReference type="ChEBI" id="CHEBI:16526"/>
        <dbReference type="ChEBI" id="CHEBI:64479"/>
        <dbReference type="ChEBI" id="CHEBI:78449"/>
        <dbReference type="ChEBI" id="CHEBI:78463"/>
        <dbReference type="ChEBI" id="CHEBI:78464"/>
    </reaction>
    <physiologicalReaction direction="left-to-right" evidence="52">
        <dbReference type="Rhea" id="RHEA:41853"/>
    </physiologicalReaction>
</comment>
<comment type="catalytic activity">
    <reaction evidence="17">
        <text>a (3R)-hydroxyacyl-[ACP] = a (2E)-enoyl-[ACP] + H2O</text>
        <dbReference type="Rhea" id="RHEA:13097"/>
        <dbReference type="Rhea" id="RHEA-COMP:9925"/>
        <dbReference type="Rhea" id="RHEA-COMP:9945"/>
        <dbReference type="ChEBI" id="CHEBI:15377"/>
        <dbReference type="ChEBI" id="CHEBI:78784"/>
        <dbReference type="ChEBI" id="CHEBI:78827"/>
        <dbReference type="EC" id="4.2.1.59"/>
    </reaction>
    <physiologicalReaction direction="left-to-right" evidence="17">
        <dbReference type="Rhea" id="RHEA:13098"/>
    </physiologicalReaction>
</comment>
<keyword evidence="12" id="KW-0012">Acyltransferase</keyword>
<evidence type="ECO:0000256" key="27">
    <source>
        <dbReference type="ARBA" id="ARBA00047451"/>
    </source>
</evidence>
<dbReference type="Proteomes" id="UP001596157">
    <property type="component" value="Unassembled WGS sequence"/>
</dbReference>
<dbReference type="InterPro" id="IPR001227">
    <property type="entry name" value="Ac_transferase_dom_sf"/>
</dbReference>
<evidence type="ECO:0000256" key="32">
    <source>
        <dbReference type="ARBA" id="ARBA00047953"/>
    </source>
</evidence>
<dbReference type="InterPro" id="IPR013968">
    <property type="entry name" value="PKS_KR"/>
</dbReference>
<dbReference type="InterPro" id="IPR014031">
    <property type="entry name" value="Ketoacyl_synth_C"/>
</dbReference>
<comment type="catalytic activity">
    <reaction evidence="23">
        <text>3-oxooctadecanoyl-[ACP] + NADPH + H(+) = (3R)-hydroxyoctadecanoyl-[ACP] + NADP(+)</text>
        <dbReference type="Rhea" id="RHEA:41920"/>
        <dbReference type="Rhea" id="RHEA-COMP:9653"/>
        <dbReference type="Rhea" id="RHEA-COMP:9654"/>
        <dbReference type="ChEBI" id="CHEBI:15378"/>
        <dbReference type="ChEBI" id="CHEBI:57783"/>
        <dbReference type="ChEBI" id="CHEBI:58349"/>
        <dbReference type="ChEBI" id="CHEBI:78487"/>
        <dbReference type="ChEBI" id="CHEBI:78488"/>
    </reaction>
    <physiologicalReaction direction="left-to-right" evidence="23">
        <dbReference type="Rhea" id="RHEA:41921"/>
    </physiologicalReaction>
</comment>
<keyword evidence="9" id="KW-0045">Antibiotic biosynthesis</keyword>
<evidence type="ECO:0000259" key="56">
    <source>
        <dbReference type="PROSITE" id="PS52004"/>
    </source>
</evidence>
<comment type="caution">
    <text evidence="58">The sequence shown here is derived from an EMBL/GenBank/DDBJ whole genome shotgun (WGS) entry which is preliminary data.</text>
</comment>
<dbReference type="InterPro" id="IPR049552">
    <property type="entry name" value="PKS_DH_N"/>
</dbReference>
<comment type="catalytic activity">
    <reaction evidence="25">
        <text>a (3R)-hydroxyacyl-[ACP] + NADP(+) = a 3-oxoacyl-[ACP] + NADPH + H(+)</text>
        <dbReference type="Rhea" id="RHEA:17397"/>
        <dbReference type="Rhea" id="RHEA-COMP:9916"/>
        <dbReference type="Rhea" id="RHEA-COMP:9945"/>
        <dbReference type="ChEBI" id="CHEBI:15378"/>
        <dbReference type="ChEBI" id="CHEBI:57783"/>
        <dbReference type="ChEBI" id="CHEBI:58349"/>
        <dbReference type="ChEBI" id="CHEBI:78776"/>
        <dbReference type="ChEBI" id="CHEBI:78827"/>
        <dbReference type="EC" id="1.1.1.100"/>
    </reaction>
    <physiologicalReaction direction="right-to-left" evidence="25">
        <dbReference type="Rhea" id="RHEA:17399"/>
    </physiologicalReaction>
</comment>
<evidence type="ECO:0000256" key="4">
    <source>
        <dbReference type="ARBA" id="ARBA00022450"/>
    </source>
</evidence>
<comment type="catalytic activity">
    <reaction evidence="27">
        <text>tetradecanoyl-[ACP] + malonyl-[ACP] + H(+) = 3-oxohexadecanoyl-[ACP] + holo-[ACP] + CO2</text>
        <dbReference type="Rhea" id="RHEA:41900"/>
        <dbReference type="Rhea" id="RHEA-COMP:9623"/>
        <dbReference type="Rhea" id="RHEA-COMP:9648"/>
        <dbReference type="Rhea" id="RHEA-COMP:9649"/>
        <dbReference type="Rhea" id="RHEA-COMP:9685"/>
        <dbReference type="ChEBI" id="CHEBI:15378"/>
        <dbReference type="ChEBI" id="CHEBI:16526"/>
        <dbReference type="ChEBI" id="CHEBI:64479"/>
        <dbReference type="ChEBI" id="CHEBI:78449"/>
        <dbReference type="ChEBI" id="CHEBI:78477"/>
        <dbReference type="ChEBI" id="CHEBI:78478"/>
    </reaction>
    <physiologicalReaction direction="left-to-right" evidence="27">
        <dbReference type="Rhea" id="RHEA:41901"/>
    </physiologicalReaction>
</comment>
<dbReference type="SUPFAM" id="SSF50129">
    <property type="entry name" value="GroES-like"/>
    <property type="match status" value="3"/>
</dbReference>
<dbReference type="PANTHER" id="PTHR43775:SF51">
    <property type="entry name" value="INACTIVE PHENOLPHTHIOCEROL SYNTHESIS POLYKETIDE SYNTHASE TYPE I PKS1-RELATED"/>
    <property type="match status" value="1"/>
</dbReference>
<evidence type="ECO:0000259" key="57">
    <source>
        <dbReference type="PROSITE" id="PS52019"/>
    </source>
</evidence>
<sequence>MGTGTERKLLDYLKKVTAELRHTKGRLADAESGAGEPVAIVAMACRYPGGVRTPEDLWELVDSGRDAVGGFPANRGWDLDALFDPDPDNPGTSYAREGGFLHDADLFDPAFFGMSPREALAVDPQQRLLLEASWEAFERAGIDPAAVRGSRTGVFAGVMYNDYAARLLGRAPAGFEGYLGNGSSGAVASGRVAYTLGLEGPAVTVDTACSSSLVAVHLAAQSLRRGECTMALAGGVTVMATPSVFVEFSRQRGMSPDGRCKAFSDSTDGTGFAEGLGLLLLERLSDARRNGHPVLALLRGSAINQDGASSALTAPNGPAQSRVLARALADARLRPDQVHAVEAHGTGTTLGDPIEAQALLETYGQDRVEPLRLGSVKSNLGHTQAAAGVAGIIKMVQAIRHGRLPRTLHVTEPSTRVDWSAGAVRLLIEAEPWPATEEPRRAAVSSFGVSGTNAHAIIEQAPDEEPPARAEAAGPPVWLLSARTPDALRAQAALLHEHAAGLDPADVARSLAVSRHHFEHRAAAVGPDLLGAVAALAAGDPAPGLVTGCARASAQPVFVFPGQGAQWVGMGLDLLENPVFAARMAECAAALDPHAEWSLFEVLGDESALARVDVVQPALFAVMVSLAALWRSRGVEPAAVVGHSQGEIAAACVAGALSLEDAARVVALRSRALLELAGQGGMVSVALNETEVRDLIAAEAALSVAAVNGPSAVVVSGAVDALETLLRRCEDRGVRARRVPVDYASHSAHVELIRERLLRDLAPITPRASAVPFHSTVTGDVLDTTGLDARYWFTNLRETVRLDEVVAGIARRRGRVLVEVSPHPVLVPAMQETAEAVGGRAAVLGTLRRGEDGPARFLASLAEAHTTGLPVDWTSVVAGRVVPLPTYPFQRERFWLDPAEQTAASAGLGAAGHPLLGAAVGLASGDGHLFTGRLSLRTHPWLADHAVSGAVLLPGTAFLDLALHAAEQVGAASVGELTLEAPLVLPADRAVQLQVSVDGPDDAGARGLSVHARVEGDEEWTRHAAGVVLAEPLSGGGALTEWPPPGAPADIDALRAGLVAAGLEYGPAFSGLRRAWTSEGAVYAEVELPGGGAEQFGVHPALLDATLHALGLAGFDDGRARLPFSWSGVTGHARGASALRVCLTPVGDAAFAMTVADGAGAPVLTVEALSLRPHSARRSTPDGLFRVDWVPVTAAEVPEWALVGDLAALDPVPPVAVLDCRAPGSAREVLGRALPVLQAWVSEPRFAESTLVVVTRHAVVADAGDAAPDPAQAALGGLVRSAQAEHPGRIALADVTGEIDPAALLADGEPQLAVRAGPLAPRLVRDRAAIVPPEGPWRLDVPAGSGSLDALVAVPAPEAERALAATEVRVAVRAAGVNFRDVVIALGMVPEQTVLGSEGAGVVLEVGPGVSGFAPGDRVFGPFPAAFGPVAVADSRALVPVPADWSFADAASVPVAFLTAHYGLVDLAGLRAGESVLIHAAAGGVGMAAVRIAQRLGATVYATASPAKWDTVRALGVPDERIASSRTTEFEATFLAESGGRGVDVVLDSLAGEFVDASLRLLPRGGRFLEMGKTDIRDAAAVAADHPGVEYRAYDLAEAGPERMGETLREVVAAIGAPRPLPVMPWDLRAARAALRHLSQARHVGKLVLTTPAPLDRDGTALVTGGGGTLGGLVARHLVTAHGVRHLLLLGRGGAPEALTAELSALGATVTVAACDVADRTALAAVLDRVPAEHPLTAVVHAAGVLDDGLLDTLTPERIDTALRPKLDGALALDALTRHLDLAAFILFSSAAGVLGGAGQGNYAAANSALDALAARRRAEGLPATSLAWGLWAERSGLTGALDGDDLRRMRRSGVGALPTADALALLDAAVDRGGAVYVPLRLDAAARADATAPAPLRDLAPARRARPTPARPAPARPASARPAPAGTAESLLELVRTHAAAVLGHGSAAAVDPERAFADLGFDSLTSVELRNRLGTATGLRLPATVVFDHPTAESLAARLSADLGGAPRRAPAAVKPAPKVTDDPVVIVAMGCRFAGGVRSPEDLWDLLAEGRDAVGGFPGGRGWDLDALYDADPDRHGTSYVREGAFLADLDRFDAEFFGISPREALAMDPQQRLLLEVAWETLERAGIDPTSVRGSDTGVFAGTNGQDYGTLLVSTPQAGEGYLSTGNAASVVSGRLAYTFGLEGPAVTVDTACSSSLVALHLAAQSLRAGECSLALVGGVAVMATPTAFVDFSRQRGLAIDGRCKPFAEAADGTGWGEGVGVLLVERLSDARRNGHPVLAVVRGSAVNSDGASNGLTAPNGPSQQRVIRSALAAAGLDPADVDAVEAHGTGTSLGDPIEAQALLAVYGQDRATPLLLGSVKSNLGHTQAAAGIAGVIKAVHAMRHGVLPATLHVDTPTSHVDWSAGAVQLVTEPTAWPGVDRPRRIGVSSFGVSGTNAHTILEQPPAEQPAAGDSGAARVPLFLSAKTPAALRELAERLRGHLDARPLDLGWSLATGRAVLEHRAAVLPGPDGYDRALAALARDLPDPGLVTGTRLPGKVAFLFPGQGSQWAGMALDLLDNPVFAERMAECAAALDPHVDWSLSDVLRDESALARVDVVQPALFAVMVSLAALWRSYGVEPAAVVGHSQGEIAAACVAGALSLRDAARVVALRSRALLVLAGRGGMVSVPLAEAEVVPMLTDGLSIAAVNGPASVVVAGEPDALEALLAECAARGVRARRVPVDYASHSPQVDDVRDGLIAAIDGIRPRPADVPFHSTVADEPAALDPDYWFRNLREPVRLDRAVARLAADGVGLVIEVSPHPVLVQAVDAPAIGTLRRDEPGRFAAALAEAFTLGAVPDAAAVYPGGRRVPLPTYPFQGERFWLTPPVSADVSTAGLDTAGHPLLGAAVTVAGADELLLTGRLSLRTHPWLADHAVRGVALLPGTAFLDLAGHAADRVGLGRVAELTLHAPLPVPEHGGVQLQVAVGAPAEDGARPVVVHSRPAEDAPWTRHAEGALAPGTASGEDLGGPWPPPDASAVDVADLYDRLDAAGYGYGPVFRGLRAAWRRGGEVYAEVVLPQDVAADGFGLHPAALDAALHALAATSDDTADDPAGGRQAELPFSWTGVELHATGATRLRVRLSPVPGGVGIAVADTTGAPVASVESLVTRPISGALTSNDVAAEALFEVDWADLDLDLSLNLNLSFMVHSALAEVSDPVPADVLVGVRPRGLRQTLAGAVDLVRAWLADDRFADSRLVVVTHRAAATAPGELPDLVGDPVRALVRAAATENPGRFALLDLDGTDESVRAVPAALGCGEPEVAIRRGRVRAPRLVRSAPPLPVPDGPWRLDVTGGGSIDALTAVPAPEAAAPLAAGQVRIGLRAAGVNFRDVVVALGMVPGQTVLGSEGAGVVLEVAPDVTAPRPGDRVMGLFGGGFGPLVVADARMLTAVPAGWSFADAASVPVAFLTAYYGLVDLGGLRAGESVLIHAAAGGVGMAAVQIAQRLGARVYATASPAKWAAVRGLGVPAERIASSRTTEFEARFRAETGGRGVDVVLDSLAGEFVDASLRLLSPGGRFLEMGKTDIRDAADHPDIAYCAYDLGEAGPERIGELLREVVALLDAGELRRLPVTTWDLRRAPEALRHLSQARHIGKLVLTRPADPAGTTLVTGATGTLGALVARHLVTEHGVRDLVLTSRGGPEAPGADELVADLTALGARVRLTACDTADRAALAALLGTIPDLTAVVHTAGALADGLVGSVTAEDLDTVLRPKADAATHLHELTRDRDLSAFVLFSSAAGVFGGAGQAGYAAANTHLDALARHRAALGLPATSLAWGFWAERSALTSGLGAADLGRMARGGVRPLSTSDGLALFDAALRSGRSVLVPTRLDLAGPRADQAPALLRDLVRPARRRAAATAPPEDLAGRVAALPAADAKHLLLDLVRGQAATVLGHTDSARVGSTRAFADLGFDSLTAVELRNRLAAATGRTLSATLVFDHPTPAALAGHLLTVLGGERTTAPVGGAPVVVQPVADDDPPVIVAMGCRFPGGVRSPEDLWRLLLDGGDAVGPFPADRGWDLDTLVHPDPDHPGTTYADQGGFLDGAAEFDPAFFGIGPREALAMDPQQRLLLEVAWEALERAGIAPDSLRGSDTGVFAGTYGQDYGARGDVPAGLEGHLLTGNATSVVSGRVAYTLGLRGPAVTVDTACSSSLVALHLAGQSLRSGETSLALVGGVAVIATPGSFVAFSRQRGLAADGRSKAFAEGADGMGIAEGVGVLVVERLSDARRNGHPVLAVVRGSAVNQDGASNGLSAPSGQAQQQVIRRALSAAGLVAADVDVVEAHGTGTSLGDPIEAGALLATYGQDRAEPALLGSVKSNIGHTQGAAGVAGVIKSVLALGHAVVPPTLHAAEPSSRVDWTAGAVRLATEATPWPEHGRPRRAAVSSFGISGTNAHVILEQPEHTPGEAEAEPAVLPWPLSAHTGAALREQAARLRDHLAEHPELTVGAVARTLATGRARLAHRAVAVAGDRAGFAAALDRIAAGTADPAVVLGEAPGDPVRPVFLFPGQGSQWAGMAVDLLADPVFAERMAECAAALDPLVDWSLFDVLADASALDRVDVVQPALFSVMVSLAALWRAHGVEPAAVIGHSQGEIAAACVAGALSLSDAALVVVTRGRALLDIAGLGGMVSLALPEAEARTRLGDGLWLAAVNGPSAVVVSGEPAALDALLARCDADGVRARRVPVDYAAHSPQVDQVCARLLVDLAPVEPRDTAVPLYSTVTGERIDPLLLDAGYWAGNLRETVRLDTAVDLAAAHGLDTFIEVGPHPVLANALPDRTVIGTLRRDDGGPRRLLLSLAEAHTRGVQVRWTLPAGPLAALPTYAFQHERFWLPSGLPGGAPVTAAGLDTTAHPLLGAVVPQPDGGVVLAGRVSVREHPWLADHVVAGAVLLPGAAFVDLAVHAGDQVRCPHLAELTVQTPLALPANGAVRVQVRVSADRDGIREVELHAETSPGVWDRHALGVLSAQSPAADPITAWPPAADSVDLTGFYADLAASGVEHGPAFQGLRALWRDGDDLYAEIAVDTPVDGYVVHPALLDAALHPAAQPGVVGAEVALPFAWSGVTVHAHGATAARVHLRRTAPGTVSVLVADASGAPVAAVDGLTFRPAGPAVRRVPDSLFTIDWVVLDPAPELEPATDVVVLGSGDVRTVVGQALDVLHTWTASATDSDTDSAAADARFVLATTGATGPDPDPAQAAAWAFACSAQAEHAGRIILLDLDPADPRPDTARLADAAVATGEPQVAARDGKLRAPRLARPAAPPIDLPATPWRLDASGAGTLDGLRTVPVERWPLSAGEVRVAVRAAGVNFRDSMIALGIYPDQAVLGSEVAGVVLETGPDVDGFAVGDRVLGLVSGGFAAEVVADAATLAPVPAGWTFAQAAAIPVAYCTAYYALVDLAGLRAGESVLVHAAAGGVGGAAVRLARRIGAEVFATASPGKWSAVPADHLASSRTTDFENRFAGAAGAGIDVVLNSLAGEFTDASLRLLRPGGRFVEMGKTDPRDPAGVDYRAFDLAEAGPPRLGEILRTVVGLVAAGDLEPPKVAVSDIRRAPDALRALSGGHTVGKLVLTVPARLHPEGTVLVTGATGALGALVARHLVAEHGVRHLLLVSRSGADSPAAADLAALDADVRLLACDVADRAALTALLDSVPAEHPLTAVVHTAAALDDGVLAAQTRDRLDTALRPKADAAVLLHELTRDRDLAAFVLFSSAAGVFGAAGQANYAAANAVLDALARRRRATGLPATSVAWGLWAERSALTGALAAADRARMARAGVRPLSTADGLALFDAAVRGEDPAPVAVHLDLAGLGESPPLLRGLARPAARRAVTAGTAEADAGFAARLRGVDRRDQDRLLLDLVRGHAAAALGHADADAVAPERAFREVGVDSLTAVELRNRLAAATGLRLPATLVFDHPTPAALAAHLRAGLVGAERSGGPVAVAAESGEAIAVVAMACRLPGGVRSPEQLWELLARGGDAIGPLPEDRGWDLPALAGADPDRPGTVTTRAGGFLDGVADFDAGFFGISPREALAMDPQQRILLEIAWEAFERAGIDPAALRGSATGVFAGSTGQDYAALVSRAADSEGYLATGSSASVLSGRVAYSFGFEGPAVTVDTACSSSLVALHLAVQALRSGECGLALAGGVSVMATPGALAAFSRQRGLAPDGRSKAFGDGADGMGMAEGAGIVLLERLSDARRNGHPVLAVVRGSAVNSDGASNGLSAPNGQAQQRVIARALGAAGLRPSDVDVVEAHGTGTPLGDPIEAQALLAAYGQDRARPVLLGSVKSNIGHTQAAAGVAGVIKSVLALRHGLVPKTLHAERPSPHVDWSAGAVALVGEPTPWPETGRPRRAGVSSFGISGTNAHVVLEQAPQSEPASVEPPVPGSAPVLVALSARTDAALRAQAAGLADFAGEPADLATALAHGRARLDRRAVVVARDRTELAAGLSAVASGQQASGVALGVAEPDARVAFLFAGQGTRTAATGAGLGGYPAFAEAHAEAVAALGGLPSGDPGDTAVAQPALFAFEVALHRLFESWGVRPDVLVGHSVGEIAVAHVAGILSLEDAARLVTARGRLMGALPAGGAMISVRAGEDEVRPVIGGRADVVVAAVNGPRSVVLSGAEGAVLAVAAELADRGHRTRRLQVSHAFHSPLMEPMLAEFAAVAATLTHHPARLPAVSTLTGGPLKQPGPDHWVDHVRRPVRFADAVAALGPVRALLEIGPDATLTTLARDLLPHAVAIPSVRRDLREDTSVALALAALHSTGVQVDADAVWPGRPGRVHIDLPTYPFQRDRYWIGSPPPPAAPTAAERVSETLTSTDPGSVEALVLSCAAAALGHPDSSALDPRRGLLEQGFDSLTGVDLRDRLAKATDLDLPTSLVFDLATPADLAGHLVDLLGGAPATRTTPEGMAGLYAQAVRQDRVGEFMAVLAAAAAFRESFTGIGDLAEIPVPTRLARAATSGNPSLVCVPSYAGMSGPHQYARWSAALGDQHDVHVLHQVGFRPGEPLPASAAAVVDVHVEAITALGLDTPLVLVGYSGGGLVARAVADALAVAGTPAAGLVLIDTYPPDQAEALGQFDAVLHQGLLMRLETHAGAWGDNWPTAMSRYASFDWTPGPLTAPTLLLTAGTPLATPVGPWQPTCEGADEVAVAGTHFTVMEDDAQTTAAAVRAWLA</sequence>
<dbReference type="InterPro" id="IPR014043">
    <property type="entry name" value="Acyl_transferase_dom"/>
</dbReference>
<dbReference type="Gene3D" id="1.10.1200.10">
    <property type="entry name" value="ACP-like"/>
    <property type="match status" value="4"/>
</dbReference>
<dbReference type="InterPro" id="IPR042104">
    <property type="entry name" value="PKS_dehydratase_sf"/>
</dbReference>
<dbReference type="InterPro" id="IPR020806">
    <property type="entry name" value="PKS_PP-bd"/>
</dbReference>
<dbReference type="SUPFAM" id="SSF53474">
    <property type="entry name" value="alpha/beta-Hydrolases"/>
    <property type="match status" value="1"/>
</dbReference>
<keyword evidence="11" id="KW-0511">Multifunctional enzyme</keyword>
<comment type="catalytic activity">
    <reaction evidence="34">
        <text>hexadecanoyl-[ACP] + malonyl-[ACP] + H(+) = 3-oxooctadecanoyl-[ACP] + holo-[ACP] + CO2</text>
        <dbReference type="Rhea" id="RHEA:41916"/>
        <dbReference type="Rhea" id="RHEA-COMP:9623"/>
        <dbReference type="Rhea" id="RHEA-COMP:9652"/>
        <dbReference type="Rhea" id="RHEA-COMP:9653"/>
        <dbReference type="Rhea" id="RHEA-COMP:9685"/>
        <dbReference type="ChEBI" id="CHEBI:15378"/>
        <dbReference type="ChEBI" id="CHEBI:16526"/>
        <dbReference type="ChEBI" id="CHEBI:64479"/>
        <dbReference type="ChEBI" id="CHEBI:78449"/>
        <dbReference type="ChEBI" id="CHEBI:78483"/>
        <dbReference type="ChEBI" id="CHEBI:78487"/>
    </reaction>
    <physiologicalReaction direction="left-to-right" evidence="34">
        <dbReference type="Rhea" id="RHEA:41917"/>
    </physiologicalReaction>
</comment>
<feature type="region of interest" description="C-terminal hotdog fold" evidence="53">
    <location>
        <begin position="5021"/>
        <end position="5154"/>
    </location>
</feature>
<dbReference type="Pfam" id="PF02801">
    <property type="entry name" value="Ketoacyl-synt_C"/>
    <property type="match status" value="4"/>
</dbReference>
<dbReference type="Gene3D" id="3.40.47.10">
    <property type="match status" value="4"/>
</dbReference>
<feature type="region of interest" description="N-terminal hotdog fold" evidence="53">
    <location>
        <begin position="2887"/>
        <end position="3009"/>
    </location>
</feature>
<evidence type="ECO:0000256" key="20">
    <source>
        <dbReference type="ARBA" id="ARBA00023401"/>
    </source>
</evidence>
<comment type="catalytic activity">
    <reaction evidence="36">
        <text>tetradecanoyl-[ACP] + H2O = tetradecanoate + holo-[ACP] + H(+)</text>
        <dbReference type="Rhea" id="RHEA:30123"/>
        <dbReference type="Rhea" id="RHEA-COMP:9648"/>
        <dbReference type="Rhea" id="RHEA-COMP:9685"/>
        <dbReference type="ChEBI" id="CHEBI:15377"/>
        <dbReference type="ChEBI" id="CHEBI:15378"/>
        <dbReference type="ChEBI" id="CHEBI:30807"/>
        <dbReference type="ChEBI" id="CHEBI:64479"/>
        <dbReference type="ChEBI" id="CHEBI:78477"/>
        <dbReference type="EC" id="3.1.2.14"/>
    </reaction>
    <physiologicalReaction direction="left-to-right" evidence="36">
        <dbReference type="Rhea" id="RHEA:30124"/>
    </physiologicalReaction>
</comment>
<dbReference type="SMART" id="SM00829">
    <property type="entry name" value="PKS_ER"/>
    <property type="match status" value="3"/>
</dbReference>
<dbReference type="Pfam" id="PF00109">
    <property type="entry name" value="ketoacyl-synt"/>
    <property type="match status" value="4"/>
</dbReference>
<evidence type="ECO:0000256" key="8">
    <source>
        <dbReference type="ARBA" id="ARBA00022898"/>
    </source>
</evidence>
<dbReference type="PROSITE" id="PS00012">
    <property type="entry name" value="PHOSPHOPANTETHEINE"/>
    <property type="match status" value="3"/>
</dbReference>
<dbReference type="InterPro" id="IPR018228">
    <property type="entry name" value="DNase_TatD-rel_CS"/>
</dbReference>
<evidence type="ECO:0000256" key="38">
    <source>
        <dbReference type="ARBA" id="ARBA00048506"/>
    </source>
</evidence>
<dbReference type="InterPro" id="IPR018201">
    <property type="entry name" value="Ketoacyl_synth_AS"/>
</dbReference>
<evidence type="ECO:0000256" key="50">
    <source>
        <dbReference type="ARBA" id="ARBA00049449"/>
    </source>
</evidence>
<dbReference type="Pfam" id="PF14765">
    <property type="entry name" value="PS-DH"/>
    <property type="match status" value="3"/>
</dbReference>
<evidence type="ECO:0000256" key="52">
    <source>
        <dbReference type="ARBA" id="ARBA00049533"/>
    </source>
</evidence>
<dbReference type="InterPro" id="IPR016035">
    <property type="entry name" value="Acyl_Trfase/lysoPLipase"/>
</dbReference>
<comment type="catalytic activity">
    <reaction evidence="48">
        <text>3-oxohexadecanoyl-[ACP] + NADPH + H(+) = (3R)-hydroxyhexadecanoyl-[ACP] + NADP(+)</text>
        <dbReference type="Rhea" id="RHEA:41904"/>
        <dbReference type="Rhea" id="RHEA-COMP:9649"/>
        <dbReference type="Rhea" id="RHEA-COMP:9650"/>
        <dbReference type="ChEBI" id="CHEBI:15378"/>
        <dbReference type="ChEBI" id="CHEBI:57783"/>
        <dbReference type="ChEBI" id="CHEBI:58349"/>
        <dbReference type="ChEBI" id="CHEBI:78478"/>
        <dbReference type="ChEBI" id="CHEBI:78480"/>
    </reaction>
    <physiologicalReaction direction="left-to-right" evidence="48">
        <dbReference type="Rhea" id="RHEA:41905"/>
    </physiologicalReaction>
</comment>
<evidence type="ECO:0000313" key="59">
    <source>
        <dbReference type="Proteomes" id="UP001596157"/>
    </source>
</evidence>
<feature type="region of interest" description="Disordered" evidence="54">
    <location>
        <begin position="1896"/>
        <end position="1927"/>
    </location>
</feature>
<dbReference type="InterPro" id="IPR020802">
    <property type="entry name" value="TesA-like"/>
</dbReference>
<feature type="domain" description="Ketosynthase family 3 (KS3)" evidence="56">
    <location>
        <begin position="2024"/>
        <end position="2448"/>
    </location>
</feature>
<organism evidence="58 59">
    <name type="scientific">Actinokineospora guangxiensis</name>
    <dbReference type="NCBI Taxonomy" id="1490288"/>
    <lineage>
        <taxon>Bacteria</taxon>
        <taxon>Bacillati</taxon>
        <taxon>Actinomycetota</taxon>
        <taxon>Actinomycetes</taxon>
        <taxon>Pseudonocardiales</taxon>
        <taxon>Pseudonocardiaceae</taxon>
        <taxon>Actinokineospora</taxon>
    </lineage>
</organism>
<evidence type="ECO:0000256" key="23">
    <source>
        <dbReference type="ARBA" id="ARBA00047300"/>
    </source>
</evidence>
<evidence type="ECO:0000256" key="11">
    <source>
        <dbReference type="ARBA" id="ARBA00023268"/>
    </source>
</evidence>
<dbReference type="InterPro" id="IPR020807">
    <property type="entry name" value="PKS_DH"/>
</dbReference>
<comment type="catalytic activity">
    <reaction evidence="14">
        <text>(3R)-hydroxydodecanoyl-[ACP] = (2E)-dodecenoyl-[ACP] + H2O</text>
        <dbReference type="Rhea" id="RHEA:41876"/>
        <dbReference type="Rhea" id="RHEA-COMP:9642"/>
        <dbReference type="Rhea" id="RHEA-COMP:9643"/>
        <dbReference type="ChEBI" id="CHEBI:15377"/>
        <dbReference type="ChEBI" id="CHEBI:78470"/>
        <dbReference type="ChEBI" id="CHEBI:78472"/>
    </reaction>
    <physiologicalReaction direction="left-to-right" evidence="14">
        <dbReference type="Rhea" id="RHEA:41877"/>
    </physiologicalReaction>
</comment>
<keyword evidence="8" id="KW-0663">Pyridoxal phosphate</keyword>
<dbReference type="PANTHER" id="PTHR43775">
    <property type="entry name" value="FATTY ACID SYNTHASE"/>
    <property type="match status" value="1"/>
</dbReference>
<evidence type="ECO:0000256" key="34">
    <source>
        <dbReference type="ARBA" id="ARBA00048051"/>
    </source>
</evidence>
<dbReference type="CDD" id="cd05195">
    <property type="entry name" value="enoyl_red"/>
    <property type="match status" value="3"/>
</dbReference>
<comment type="catalytic activity">
    <reaction evidence="44">
        <text>(2E)-octadecenoyl-[ACP] + NADPH + H(+) = octadecanoyl-[ACP] + NADP(+)</text>
        <dbReference type="Rhea" id="RHEA:41928"/>
        <dbReference type="Rhea" id="RHEA-COMP:9655"/>
        <dbReference type="Rhea" id="RHEA-COMP:9656"/>
        <dbReference type="ChEBI" id="CHEBI:15378"/>
        <dbReference type="ChEBI" id="CHEBI:57783"/>
        <dbReference type="ChEBI" id="CHEBI:58349"/>
        <dbReference type="ChEBI" id="CHEBI:78489"/>
        <dbReference type="ChEBI" id="CHEBI:78495"/>
    </reaction>
    <physiologicalReaction direction="left-to-right" evidence="44">
        <dbReference type="Rhea" id="RHEA:41929"/>
    </physiologicalReaction>
</comment>
<evidence type="ECO:0000256" key="35">
    <source>
        <dbReference type="ARBA" id="ARBA00048281"/>
    </source>
</evidence>
<dbReference type="InterPro" id="IPR050091">
    <property type="entry name" value="PKS_NRPS_Biosynth_Enz"/>
</dbReference>
<dbReference type="CDD" id="cd00833">
    <property type="entry name" value="PKS"/>
    <property type="match status" value="4"/>
</dbReference>
<comment type="catalytic activity">
    <reaction evidence="38">
        <text>a fatty acyl-[ACP] + malonyl-[ACP] + H(+) = a 3-oxoacyl-[ACP] + holo-[ACP] + CO2</text>
        <dbReference type="Rhea" id="RHEA:22836"/>
        <dbReference type="Rhea" id="RHEA-COMP:9623"/>
        <dbReference type="Rhea" id="RHEA-COMP:9685"/>
        <dbReference type="Rhea" id="RHEA-COMP:9916"/>
        <dbReference type="Rhea" id="RHEA-COMP:14125"/>
        <dbReference type="ChEBI" id="CHEBI:15378"/>
        <dbReference type="ChEBI" id="CHEBI:16526"/>
        <dbReference type="ChEBI" id="CHEBI:64479"/>
        <dbReference type="ChEBI" id="CHEBI:78449"/>
        <dbReference type="ChEBI" id="CHEBI:78776"/>
        <dbReference type="ChEBI" id="CHEBI:138651"/>
        <dbReference type="EC" id="2.3.1.41"/>
    </reaction>
    <physiologicalReaction direction="left-to-right" evidence="38">
        <dbReference type="Rhea" id="RHEA:22837"/>
    </physiologicalReaction>
</comment>
<comment type="catalytic activity">
    <reaction evidence="46">
        <text>(2E)-tetradecenoyl-[ACP] + NADPH + H(+) = tetradecanoyl-[ACP] + NADP(+)</text>
        <dbReference type="Rhea" id="RHEA:41896"/>
        <dbReference type="Rhea" id="RHEA-COMP:9647"/>
        <dbReference type="Rhea" id="RHEA-COMP:9648"/>
        <dbReference type="ChEBI" id="CHEBI:15378"/>
        <dbReference type="ChEBI" id="CHEBI:57783"/>
        <dbReference type="ChEBI" id="CHEBI:58349"/>
        <dbReference type="ChEBI" id="CHEBI:78475"/>
        <dbReference type="ChEBI" id="CHEBI:78477"/>
    </reaction>
    <physiologicalReaction direction="left-to-right" evidence="46">
        <dbReference type="Rhea" id="RHEA:41897"/>
    </physiologicalReaction>
</comment>
<dbReference type="PROSITE" id="PS52019">
    <property type="entry name" value="PKS_MFAS_DH"/>
    <property type="match status" value="3"/>
</dbReference>
<feature type="domain" description="Carrier" evidence="55">
    <location>
        <begin position="3921"/>
        <end position="3996"/>
    </location>
</feature>
<dbReference type="Gene3D" id="3.40.366.10">
    <property type="entry name" value="Malonyl-Coenzyme A Acyl Carrier Protein, domain 2"/>
    <property type="match status" value="4"/>
</dbReference>
<evidence type="ECO:0000256" key="18">
    <source>
        <dbReference type="ARBA" id="ARBA00023398"/>
    </source>
</evidence>
<keyword evidence="10" id="KW-0456">Lyase</keyword>
<dbReference type="SMART" id="SM01294">
    <property type="entry name" value="PKS_PP_betabranch"/>
    <property type="match status" value="3"/>
</dbReference>
<comment type="catalytic activity">
    <reaction evidence="50">
        <text>butanoyl-[ACP] + malonyl-[ACP] + H(+) = 3-oxohexanoyl-[ACP] + holo-[ACP] + CO2</text>
        <dbReference type="Rhea" id="RHEA:41820"/>
        <dbReference type="Rhea" id="RHEA-COMP:9623"/>
        <dbReference type="Rhea" id="RHEA-COMP:9628"/>
        <dbReference type="Rhea" id="RHEA-COMP:9629"/>
        <dbReference type="Rhea" id="RHEA-COMP:9685"/>
        <dbReference type="ChEBI" id="CHEBI:15378"/>
        <dbReference type="ChEBI" id="CHEBI:16526"/>
        <dbReference type="ChEBI" id="CHEBI:64479"/>
        <dbReference type="ChEBI" id="CHEBI:78449"/>
        <dbReference type="ChEBI" id="CHEBI:78454"/>
        <dbReference type="ChEBI" id="CHEBI:78456"/>
    </reaction>
    <physiologicalReaction direction="left-to-right" evidence="50">
        <dbReference type="Rhea" id="RHEA:41821"/>
    </physiologicalReaction>
</comment>
<feature type="domain" description="Carrier" evidence="55">
    <location>
        <begin position="6856"/>
        <end position="6931"/>
    </location>
</feature>
<feature type="active site" description="Proton acceptor; for dehydratase activity" evidence="53">
    <location>
        <position position="945"/>
    </location>
</feature>
<evidence type="ECO:0000256" key="7">
    <source>
        <dbReference type="ARBA" id="ARBA00022799"/>
    </source>
</evidence>
<evidence type="ECO:0000256" key="5">
    <source>
        <dbReference type="ARBA" id="ARBA00022553"/>
    </source>
</evidence>
<feature type="compositionally biased region" description="Low complexity" evidence="54">
    <location>
        <begin position="1917"/>
        <end position="1927"/>
    </location>
</feature>
<dbReference type="Pfam" id="PF13602">
    <property type="entry name" value="ADH_zinc_N_2"/>
    <property type="match status" value="3"/>
</dbReference>
<dbReference type="SUPFAM" id="SSF53901">
    <property type="entry name" value="Thiolase-like"/>
    <property type="match status" value="4"/>
</dbReference>
<comment type="catalytic activity">
    <reaction evidence="43">
        <text>3-oxotetradecanoyl-[ACP] + NADPH + H(+) = (3R)-hydroxytetradecanoyl-[ACP] + NADP(+)</text>
        <dbReference type="Rhea" id="RHEA:41888"/>
        <dbReference type="Rhea" id="RHEA-COMP:9645"/>
        <dbReference type="Rhea" id="RHEA-COMP:9646"/>
        <dbReference type="ChEBI" id="CHEBI:15378"/>
        <dbReference type="ChEBI" id="CHEBI:57783"/>
        <dbReference type="ChEBI" id="CHEBI:58349"/>
        <dbReference type="ChEBI" id="CHEBI:78473"/>
        <dbReference type="ChEBI" id="CHEBI:78474"/>
    </reaction>
    <physiologicalReaction direction="left-to-right" evidence="43">
        <dbReference type="Rhea" id="RHEA:41889"/>
    </physiologicalReaction>
</comment>
<dbReference type="InterPro" id="IPR049900">
    <property type="entry name" value="PKS_mFAS_DH"/>
</dbReference>
<dbReference type="PROSITE" id="PS52004">
    <property type="entry name" value="KS3_2"/>
    <property type="match status" value="4"/>
</dbReference>
<dbReference type="Gene3D" id="3.30.70.3290">
    <property type="match status" value="4"/>
</dbReference>
<dbReference type="InterPro" id="IPR057326">
    <property type="entry name" value="KR_dom"/>
</dbReference>
<dbReference type="InterPro" id="IPR011032">
    <property type="entry name" value="GroES-like_sf"/>
</dbReference>
<gene>
    <name evidence="58" type="ORF">ACFPM7_23075</name>
</gene>
<comment type="catalytic activity">
    <reaction evidence="16">
        <text>(3R)-hydroxydecanoyl-[ACP] = (2E)-decenoyl-[ACP] + H2O</text>
        <dbReference type="Rhea" id="RHEA:41860"/>
        <dbReference type="Rhea" id="RHEA-COMP:9638"/>
        <dbReference type="Rhea" id="RHEA-COMP:9639"/>
        <dbReference type="ChEBI" id="CHEBI:15377"/>
        <dbReference type="ChEBI" id="CHEBI:78466"/>
        <dbReference type="ChEBI" id="CHEBI:78467"/>
    </reaction>
    <physiologicalReaction direction="left-to-right" evidence="16">
        <dbReference type="Rhea" id="RHEA:41861"/>
    </physiologicalReaction>
</comment>
<evidence type="ECO:0000256" key="42">
    <source>
        <dbReference type="ARBA" id="ARBA00048704"/>
    </source>
</evidence>
<feature type="domain" description="PKS/mFAS DH" evidence="57">
    <location>
        <begin position="2887"/>
        <end position="3162"/>
    </location>
</feature>